<sequence>MTRRPLLLAAVCLLVAAGPSFVTAHEDVEGVEATHIQLKKQISGLNSEIAALKQSVKTTESERDALFQDLQQTNNVLAALRLEQESSPVPASVVLFFAKLRPLQQQAQAVWADRVQPHASLAVDRARLYTAQARTWAATRAFPAWNEALHRGRALASDLHTRLASHETLGAHYGTLHRHVSIAGAKAQELYAQAAAHAARAATELETLLAAQLRRYPSTAPLAVKPYPAVIVKGLLWLPLVALVLSLLGAGKGKRSGRKAQNGTPRSAKKNKVGEPKD</sequence>
<keyword evidence="3" id="KW-0472">Membrane</keyword>
<reference evidence="6" key="3">
    <citation type="submission" date="2018-10" db="EMBL/GenBank/DDBJ databases">
        <authorList>
            <person name="Hovde B."/>
            <person name="Zhang X."/>
        </authorList>
    </citation>
    <scope>NUCLEOTIDE SEQUENCE [LARGE SCALE GENOMIC DNA]</scope>
    <source>
        <strain evidence="6">UTEX 25</strain>
    </source>
</reference>
<keyword evidence="3" id="KW-1133">Transmembrane helix</keyword>
<feature type="coiled-coil region" evidence="1">
    <location>
        <begin position="35"/>
        <end position="83"/>
    </location>
</feature>
<evidence type="ECO:0000313" key="8">
    <source>
        <dbReference type="Proteomes" id="UP000279271"/>
    </source>
</evidence>
<dbReference type="GeneID" id="23618154"/>
<keyword evidence="3" id="KW-0812">Transmembrane</keyword>
<evidence type="ECO:0000256" key="3">
    <source>
        <dbReference type="SAM" id="Phobius"/>
    </source>
</evidence>
<dbReference type="Proteomes" id="UP000028924">
    <property type="component" value="Unassembled WGS sequence"/>
</dbReference>
<evidence type="ECO:0000313" key="7">
    <source>
        <dbReference type="Proteomes" id="UP000028924"/>
    </source>
</evidence>
<evidence type="ECO:0000313" key="6">
    <source>
        <dbReference type="EMBL" id="RMZ54801.1"/>
    </source>
</evidence>
<gene>
    <name evidence="6" type="ORF">APUTEX25_000318</name>
    <name evidence="5" type="ORF">F751_6763</name>
</gene>
<proteinExistence type="predicted"/>
<dbReference type="AlphaFoldDB" id="A0A087SDJ1"/>
<dbReference type="EMBL" id="QOKY01000172">
    <property type="protein sequence ID" value="RMZ54801.1"/>
    <property type="molecule type" value="Genomic_DNA"/>
</dbReference>
<feature type="region of interest" description="Disordered" evidence="2">
    <location>
        <begin position="253"/>
        <end position="278"/>
    </location>
</feature>
<name>A0A087SDJ1_AUXPR</name>
<keyword evidence="7" id="KW-1185">Reference proteome</keyword>
<evidence type="ECO:0000256" key="2">
    <source>
        <dbReference type="SAM" id="MobiDB-lite"/>
    </source>
</evidence>
<evidence type="ECO:0000256" key="1">
    <source>
        <dbReference type="SAM" id="Coils"/>
    </source>
</evidence>
<organism evidence="5 7">
    <name type="scientific">Auxenochlorella protothecoides</name>
    <name type="common">Green microalga</name>
    <name type="synonym">Chlorella protothecoides</name>
    <dbReference type="NCBI Taxonomy" id="3075"/>
    <lineage>
        <taxon>Eukaryota</taxon>
        <taxon>Viridiplantae</taxon>
        <taxon>Chlorophyta</taxon>
        <taxon>core chlorophytes</taxon>
        <taxon>Trebouxiophyceae</taxon>
        <taxon>Chlorellales</taxon>
        <taxon>Chlorellaceae</taxon>
        <taxon>Auxenochlorella</taxon>
    </lineage>
</organism>
<protein>
    <submittedName>
        <fullName evidence="5">Uncharacterized protein</fullName>
    </submittedName>
</protein>
<dbReference type="RefSeq" id="XP_011396673.1">
    <property type="nucleotide sequence ID" value="XM_011398371.1"/>
</dbReference>
<feature type="signal peptide" evidence="4">
    <location>
        <begin position="1"/>
        <end position="24"/>
    </location>
</feature>
<reference evidence="5 7" key="1">
    <citation type="journal article" date="2014" name="BMC Genomics">
        <title>Oil accumulation mechanisms of the oleaginous microalga Chlorella protothecoides revealed through its genome, transcriptomes, and proteomes.</title>
        <authorList>
            <person name="Gao C."/>
            <person name="Wang Y."/>
            <person name="Shen Y."/>
            <person name="Yan D."/>
            <person name="He X."/>
            <person name="Dai J."/>
            <person name="Wu Q."/>
        </authorList>
    </citation>
    <scope>NUCLEOTIDE SEQUENCE [LARGE SCALE GENOMIC DNA]</scope>
    <source>
        <strain evidence="5 7">0710</strain>
    </source>
</reference>
<reference evidence="6" key="4">
    <citation type="submission" date="2018-11" db="EMBL/GenBank/DDBJ databases">
        <title>Characterization of plant carbon substrate utilization by Auxenochlorella protothecoides.</title>
        <authorList>
            <person name="Vogler B.W."/>
            <person name="Starkenburg S.R."/>
            <person name="Sudasinghe N."/>
            <person name="Schambach J.Y."/>
            <person name="Rollin J.A."/>
            <person name="Pattathil S."/>
            <person name="Barry A.N."/>
        </authorList>
    </citation>
    <scope>NUCLEOTIDE SEQUENCE [LARGE SCALE GENOMIC DNA]</scope>
    <source>
        <strain evidence="6">UTEX 25</strain>
    </source>
</reference>
<feature type="transmembrane region" description="Helical" evidence="3">
    <location>
        <begin position="227"/>
        <end position="250"/>
    </location>
</feature>
<dbReference type="KEGG" id="apro:F751_6763"/>
<keyword evidence="1" id="KW-0175">Coiled coil</keyword>
<dbReference type="Proteomes" id="UP000279271">
    <property type="component" value="Unassembled WGS sequence"/>
</dbReference>
<feature type="chain" id="PRO_5040562275" evidence="4">
    <location>
        <begin position="25"/>
        <end position="278"/>
    </location>
</feature>
<keyword evidence="4" id="KW-0732">Signal</keyword>
<evidence type="ECO:0000256" key="4">
    <source>
        <dbReference type="SAM" id="SignalP"/>
    </source>
</evidence>
<evidence type="ECO:0000313" key="5">
    <source>
        <dbReference type="EMBL" id="KFM23795.1"/>
    </source>
</evidence>
<accession>A0A087SDJ1</accession>
<dbReference type="EMBL" id="KL662101">
    <property type="protein sequence ID" value="KFM23795.1"/>
    <property type="molecule type" value="Genomic_DNA"/>
</dbReference>
<reference evidence="8" key="2">
    <citation type="journal article" date="2018" name="Algal Res.">
        <title>Characterization of plant carbon substrate utilization by Auxenochlorella protothecoides.</title>
        <authorList>
            <person name="Vogler B.W."/>
            <person name="Starkenburg S.R."/>
            <person name="Sudasinghe N."/>
            <person name="Schambach J.Y."/>
            <person name="Rollin J.A."/>
            <person name="Pattathil S."/>
            <person name="Barry A.N."/>
        </authorList>
    </citation>
    <scope>NUCLEOTIDE SEQUENCE [LARGE SCALE GENOMIC DNA]</scope>
    <source>
        <strain evidence="8">UTEX 25</strain>
    </source>
</reference>